<dbReference type="AlphaFoldDB" id="A0AAN7UIC2"/>
<proteinExistence type="predicted"/>
<organism evidence="2 3">
    <name type="scientific">Xylaria bambusicola</name>
    <dbReference type="NCBI Taxonomy" id="326684"/>
    <lineage>
        <taxon>Eukaryota</taxon>
        <taxon>Fungi</taxon>
        <taxon>Dikarya</taxon>
        <taxon>Ascomycota</taxon>
        <taxon>Pezizomycotina</taxon>
        <taxon>Sordariomycetes</taxon>
        <taxon>Xylariomycetidae</taxon>
        <taxon>Xylariales</taxon>
        <taxon>Xylariaceae</taxon>
        <taxon>Xylaria</taxon>
    </lineage>
</organism>
<feature type="compositionally biased region" description="Low complexity" evidence="1">
    <location>
        <begin position="68"/>
        <end position="79"/>
    </location>
</feature>
<feature type="region of interest" description="Disordered" evidence="1">
    <location>
        <begin position="1"/>
        <end position="51"/>
    </location>
</feature>
<evidence type="ECO:0000313" key="3">
    <source>
        <dbReference type="Proteomes" id="UP001305414"/>
    </source>
</evidence>
<dbReference type="Pfam" id="PF14223">
    <property type="entry name" value="Retrotran_gag_2"/>
    <property type="match status" value="1"/>
</dbReference>
<protein>
    <submittedName>
        <fullName evidence="2">Uncharacterized protein</fullName>
    </submittedName>
</protein>
<evidence type="ECO:0000313" key="2">
    <source>
        <dbReference type="EMBL" id="KAK5632995.1"/>
    </source>
</evidence>
<feature type="region of interest" description="Disordered" evidence="1">
    <location>
        <begin position="66"/>
        <end position="90"/>
    </location>
</feature>
<keyword evidence="3" id="KW-1185">Reference proteome</keyword>
<sequence>MELSPSLAHSDSLTSDSACGSQVSPPSISDTSTPSNQDLFGLEVSTPPGQRIESVTLEDIFAYYEEQPSPNNDPTTPTSEETDCDYSSFSGFSDTVEPTTPALDPLAIITDQHTAPRAIGGNHDLEKIPLLDNSEQWLEWSRDMREKLGINGFLQMLPGGLQEEVPTQRDGEGDETFLTRRDKWFDKRDMACAAIRSRLSRNAYQRVQPTSAKPLDTPALIWNELHKNYKPKGKALFVQFYRKWEETTLESTGSVSQFAATLRQIQADMTALDPASAWPHSHVIRKFINGLSPEFDSFLTTWEISASEIPEYDSINPAKKQQTQQFDSNRVKRNEQHKVLS</sequence>
<dbReference type="Proteomes" id="UP001305414">
    <property type="component" value="Unassembled WGS sequence"/>
</dbReference>
<feature type="region of interest" description="Disordered" evidence="1">
    <location>
        <begin position="313"/>
        <end position="341"/>
    </location>
</feature>
<reference evidence="2 3" key="1">
    <citation type="submission" date="2023-10" db="EMBL/GenBank/DDBJ databases">
        <title>Draft genome sequence of Xylaria bambusicola isolate GMP-LS, the root and basal stem rot pathogen of sugarcane in Indonesia.</title>
        <authorList>
            <person name="Selvaraj P."/>
            <person name="Muralishankar V."/>
            <person name="Muruganantham S."/>
            <person name="Sp S."/>
            <person name="Haryani S."/>
            <person name="Lau K.J.X."/>
            <person name="Naqvi N.I."/>
        </authorList>
    </citation>
    <scope>NUCLEOTIDE SEQUENCE [LARGE SCALE GENOMIC DNA]</scope>
    <source>
        <strain evidence="2">GMP-LS</strain>
    </source>
</reference>
<feature type="compositionally biased region" description="Basic and acidic residues" evidence="1">
    <location>
        <begin position="329"/>
        <end position="341"/>
    </location>
</feature>
<feature type="compositionally biased region" description="Polar residues" evidence="1">
    <location>
        <begin position="319"/>
        <end position="328"/>
    </location>
</feature>
<dbReference type="EMBL" id="JAWHQM010000029">
    <property type="protein sequence ID" value="KAK5632995.1"/>
    <property type="molecule type" value="Genomic_DNA"/>
</dbReference>
<feature type="compositionally biased region" description="Polar residues" evidence="1">
    <location>
        <begin position="7"/>
        <end position="23"/>
    </location>
</feature>
<gene>
    <name evidence="2" type="ORF">RRF57_008709</name>
</gene>
<name>A0AAN7UIC2_9PEZI</name>
<accession>A0AAN7UIC2</accession>
<evidence type="ECO:0000256" key="1">
    <source>
        <dbReference type="SAM" id="MobiDB-lite"/>
    </source>
</evidence>
<comment type="caution">
    <text evidence="2">The sequence shown here is derived from an EMBL/GenBank/DDBJ whole genome shotgun (WGS) entry which is preliminary data.</text>
</comment>
<feature type="compositionally biased region" description="Low complexity" evidence="1">
    <location>
        <begin position="24"/>
        <end position="35"/>
    </location>
</feature>